<dbReference type="AlphaFoldDB" id="A0A8J5USD0"/>
<feature type="compositionally biased region" description="Basic and acidic residues" evidence="1">
    <location>
        <begin position="19"/>
        <end position="40"/>
    </location>
</feature>
<feature type="region of interest" description="Disordered" evidence="1">
    <location>
        <begin position="190"/>
        <end position="225"/>
    </location>
</feature>
<reference evidence="2" key="1">
    <citation type="journal article" date="2021" name="bioRxiv">
        <title>Whole Genome Assembly and Annotation of Northern Wild Rice, Zizania palustris L., Supports a Whole Genome Duplication in the Zizania Genus.</title>
        <authorList>
            <person name="Haas M."/>
            <person name="Kono T."/>
            <person name="Macchietto M."/>
            <person name="Millas R."/>
            <person name="McGilp L."/>
            <person name="Shao M."/>
            <person name="Duquette J."/>
            <person name="Hirsch C.N."/>
            <person name="Kimball J."/>
        </authorList>
    </citation>
    <scope>NUCLEOTIDE SEQUENCE</scope>
    <source>
        <tissue evidence="2">Fresh leaf tissue</tissue>
    </source>
</reference>
<dbReference type="PANTHER" id="PTHR33870">
    <property type="entry name" value="CARDIOMYOPATHY-ASSOCIATED PROTEIN"/>
    <property type="match status" value="1"/>
</dbReference>
<keyword evidence="3" id="KW-1185">Reference proteome</keyword>
<dbReference type="EMBL" id="JAAALK010001907">
    <property type="protein sequence ID" value="KAG8039332.1"/>
    <property type="molecule type" value="Genomic_DNA"/>
</dbReference>
<name>A0A8J5USD0_ZIZPA</name>
<reference evidence="2" key="2">
    <citation type="submission" date="2021-02" db="EMBL/GenBank/DDBJ databases">
        <authorList>
            <person name="Kimball J.A."/>
            <person name="Haas M.W."/>
            <person name="Macchietto M."/>
            <person name="Kono T."/>
            <person name="Duquette J."/>
            <person name="Shao M."/>
        </authorList>
    </citation>
    <scope>NUCLEOTIDE SEQUENCE</scope>
    <source>
        <tissue evidence="2">Fresh leaf tissue</tissue>
    </source>
</reference>
<feature type="region of interest" description="Disordered" evidence="1">
    <location>
        <begin position="1"/>
        <end position="49"/>
    </location>
</feature>
<feature type="compositionally biased region" description="Basic and acidic residues" evidence="1">
    <location>
        <begin position="141"/>
        <end position="164"/>
    </location>
</feature>
<dbReference type="PANTHER" id="PTHR33870:SF27">
    <property type="entry name" value="OS05G0490400 PROTEIN"/>
    <property type="match status" value="1"/>
</dbReference>
<protein>
    <submittedName>
        <fullName evidence="2">Uncharacterized protein</fullName>
    </submittedName>
</protein>
<proteinExistence type="predicted"/>
<comment type="caution">
    <text evidence="2">The sequence shown here is derived from an EMBL/GenBank/DDBJ whole genome shotgun (WGS) entry which is preliminary data.</text>
</comment>
<sequence length="481" mass="53330">MHSSSENVRQGVEMMANTDHGRGSPDSQRDEVRVVSEDRPAVSSVRHRKKLSDIKIEAINGDMDNQLDSSLVGSPFGRVGISDGSLGSGSAQADCTSPDTPTADIAPVFHEIDPLLSDDFNLPDPIKNCSDSHFCMPPQDPKIDGDSNDETDKSNAEENDEKNVGADPAFGSCDDEKNVMDLGYSEMERNRRNSQLSSFHSAPRKNRFDYTSEQSDENDLHEHDNFGPHEFMEVSHQDMFFRKHESFNLGSQGKRLSRFKPCFVLDPMDIEDSMASDFQMQFSCKTLHQEKGSVQASGIAVKYIHCKKLLKEKIIMQTITSQASLQLLEGIVNANLKQNTHAARCQPPWSKNTHMPVVKNREDNGHAWQQSDHVSTLQFEPCGCGGVKQLFLTYKNRFGGTRGSEEAPAANSESASETVARFLVFLVPLPGTFRCSPASDPAVYRPKVVFWEGTFRLCARFVHVELGSHPAVAVTEMVASP</sequence>
<feature type="region of interest" description="Disordered" evidence="1">
    <location>
        <begin position="131"/>
        <end position="177"/>
    </location>
</feature>
<dbReference type="OrthoDB" id="1908091at2759"/>
<gene>
    <name evidence="2" type="ORF">GUJ93_ZPchr0039g14225</name>
</gene>
<accession>A0A8J5USD0</accession>
<evidence type="ECO:0000256" key="1">
    <source>
        <dbReference type="SAM" id="MobiDB-lite"/>
    </source>
</evidence>
<evidence type="ECO:0000313" key="3">
    <source>
        <dbReference type="Proteomes" id="UP000729402"/>
    </source>
</evidence>
<evidence type="ECO:0000313" key="2">
    <source>
        <dbReference type="EMBL" id="KAG8039332.1"/>
    </source>
</evidence>
<dbReference type="Proteomes" id="UP000729402">
    <property type="component" value="Unassembled WGS sequence"/>
</dbReference>
<organism evidence="2 3">
    <name type="scientific">Zizania palustris</name>
    <name type="common">Northern wild rice</name>
    <dbReference type="NCBI Taxonomy" id="103762"/>
    <lineage>
        <taxon>Eukaryota</taxon>
        <taxon>Viridiplantae</taxon>
        <taxon>Streptophyta</taxon>
        <taxon>Embryophyta</taxon>
        <taxon>Tracheophyta</taxon>
        <taxon>Spermatophyta</taxon>
        <taxon>Magnoliopsida</taxon>
        <taxon>Liliopsida</taxon>
        <taxon>Poales</taxon>
        <taxon>Poaceae</taxon>
        <taxon>BOP clade</taxon>
        <taxon>Oryzoideae</taxon>
        <taxon>Oryzeae</taxon>
        <taxon>Zizaniinae</taxon>
        <taxon>Zizania</taxon>
    </lineage>
</organism>